<accession>A0A4Q0AGP3</accession>
<keyword evidence="3" id="KW-1185">Reference proteome</keyword>
<evidence type="ECO:0000313" key="2">
    <source>
        <dbReference type="EMBL" id="RWZ78146.1"/>
    </source>
</evidence>
<proteinExistence type="predicted"/>
<name>A0A4Q0AGP3_9BACT</name>
<reference evidence="2" key="1">
    <citation type="submission" date="2019-01" db="EMBL/GenBank/DDBJ databases">
        <title>Genomic signatures and co-occurrence patterns of the ultra-small Saccharimodia (Patescibacteria phylum) suggest a symbiotic lifestyle.</title>
        <authorList>
            <person name="Lemos L."/>
            <person name="Medeiros J."/>
            <person name="Andreote F."/>
            <person name="Fernandes G."/>
            <person name="Varani A."/>
            <person name="Oliveira G."/>
            <person name="Pylro V."/>
        </authorList>
    </citation>
    <scope>NUCLEOTIDE SEQUENCE [LARGE SCALE GENOMIC DNA]</scope>
    <source>
        <strain evidence="2">AMD01</strain>
    </source>
</reference>
<dbReference type="EMBL" id="SCKW01000028">
    <property type="protein sequence ID" value="RWZ78146.1"/>
    <property type="molecule type" value="Genomic_DNA"/>
</dbReference>
<feature type="region of interest" description="Disordered" evidence="1">
    <location>
        <begin position="124"/>
        <end position="151"/>
    </location>
</feature>
<feature type="compositionally biased region" description="Low complexity" evidence="1">
    <location>
        <begin position="137"/>
        <end position="151"/>
    </location>
</feature>
<gene>
    <name evidence="2" type="ORF">EOT04_02705</name>
</gene>
<dbReference type="AlphaFoldDB" id="A0A4Q0AGP3"/>
<evidence type="ECO:0000256" key="1">
    <source>
        <dbReference type="SAM" id="MobiDB-lite"/>
    </source>
</evidence>
<dbReference type="Proteomes" id="UP000289269">
    <property type="component" value="Unassembled WGS sequence"/>
</dbReference>
<sequence length="151" mass="16392">MNLNRRGSLTKKLLLAAAALLLLGALGGTWYFYNKYQQLRKNPSAAVQADTKALVDRVGKLMELPTGETPTIATIQDKDKLKDQPFFKDAQNGDKILIYAQAKKAIIFRESNNKIINVGPIAINDTSQTTPPPSAAPAPTSNTSTPSAPRR</sequence>
<evidence type="ECO:0000313" key="3">
    <source>
        <dbReference type="Proteomes" id="UP000289269"/>
    </source>
</evidence>
<organism evidence="2 3">
    <name type="scientific">Candidatus Chaera renei</name>
    <dbReference type="NCBI Taxonomy" id="2506947"/>
    <lineage>
        <taxon>Bacteria</taxon>
        <taxon>Candidatus Saccharimonadota</taxon>
        <taxon>Candidatus Saccharimonadia</taxon>
        <taxon>Candidatus Saccharimonadales</taxon>
        <taxon>Candidatus Saccharimonadaceae</taxon>
        <taxon>Candidatus Chaera</taxon>
    </lineage>
</organism>
<comment type="caution">
    <text evidence="2">The sequence shown here is derived from an EMBL/GenBank/DDBJ whole genome shotgun (WGS) entry which is preliminary data.</text>
</comment>
<protein>
    <submittedName>
        <fullName evidence="2">Uncharacterized protein</fullName>
    </submittedName>
</protein>